<comment type="caution">
    <text evidence="1">The sequence shown here is derived from an EMBL/GenBank/DDBJ whole genome shotgun (WGS) entry which is preliminary data.</text>
</comment>
<evidence type="ECO:0000313" key="2">
    <source>
        <dbReference type="Proteomes" id="UP000680865"/>
    </source>
</evidence>
<evidence type="ECO:0000313" key="1">
    <source>
        <dbReference type="EMBL" id="GIM76428.1"/>
    </source>
</evidence>
<keyword evidence="2" id="KW-1185">Reference proteome</keyword>
<accession>A0A919ST30</accession>
<sequence>MVLAGQVLRRRGHLAKSAVLKALRIRFAPTLETLILTLITGNPALAAGLPKAVSRAFHKDVIHVSPNNRYFGATAALAFFLANI</sequence>
<dbReference type="Proteomes" id="UP000680865">
    <property type="component" value="Unassembled WGS sequence"/>
</dbReference>
<name>A0A919ST30_9ACTN</name>
<dbReference type="EMBL" id="BOQP01000027">
    <property type="protein sequence ID" value="GIM76428.1"/>
    <property type="molecule type" value="Genomic_DNA"/>
</dbReference>
<gene>
    <name evidence="1" type="ORF">Aco04nite_50370</name>
</gene>
<organism evidence="1 2">
    <name type="scientific">Winogradskya consettensis</name>
    <dbReference type="NCBI Taxonomy" id="113560"/>
    <lineage>
        <taxon>Bacteria</taxon>
        <taxon>Bacillati</taxon>
        <taxon>Actinomycetota</taxon>
        <taxon>Actinomycetes</taxon>
        <taxon>Micromonosporales</taxon>
        <taxon>Micromonosporaceae</taxon>
        <taxon>Winogradskya</taxon>
    </lineage>
</organism>
<dbReference type="AlphaFoldDB" id="A0A919ST30"/>
<dbReference type="RefSeq" id="WP_212999682.1">
    <property type="nucleotide sequence ID" value="NZ_BAAATW010000010.1"/>
</dbReference>
<reference evidence="1" key="1">
    <citation type="submission" date="2021-03" db="EMBL/GenBank/DDBJ databases">
        <title>Whole genome shotgun sequence of Actinoplanes consettensis NBRC 14913.</title>
        <authorList>
            <person name="Komaki H."/>
            <person name="Tamura T."/>
        </authorList>
    </citation>
    <scope>NUCLEOTIDE SEQUENCE</scope>
    <source>
        <strain evidence="1">NBRC 14913</strain>
    </source>
</reference>
<protein>
    <submittedName>
        <fullName evidence="1">Uncharacterized protein</fullName>
    </submittedName>
</protein>
<proteinExistence type="predicted"/>